<evidence type="ECO:0000259" key="4">
    <source>
        <dbReference type="Pfam" id="PF20147"/>
    </source>
</evidence>
<evidence type="ECO:0000256" key="3">
    <source>
        <dbReference type="ARBA" id="ARBA00022525"/>
    </source>
</evidence>
<accession>A0A9N9GA39</accession>
<dbReference type="OrthoDB" id="2673191at2759"/>
<dbReference type="EMBL" id="CAJVPS010003370">
    <property type="protein sequence ID" value="CAG8587601.1"/>
    <property type="molecule type" value="Genomic_DNA"/>
</dbReference>
<evidence type="ECO:0000256" key="2">
    <source>
        <dbReference type="ARBA" id="ARBA00004613"/>
    </source>
</evidence>
<dbReference type="GO" id="GO:0005576">
    <property type="term" value="C:extracellular region"/>
    <property type="evidence" value="ECO:0007669"/>
    <property type="project" value="UniProtKB-SubCell"/>
</dbReference>
<name>A0A9N9GA39_9GLOM</name>
<reference evidence="5" key="1">
    <citation type="submission" date="2021-06" db="EMBL/GenBank/DDBJ databases">
        <authorList>
            <person name="Kallberg Y."/>
            <person name="Tangrot J."/>
            <person name="Rosling A."/>
        </authorList>
    </citation>
    <scope>NUCLEOTIDE SEQUENCE</scope>
    <source>
        <strain evidence="5">FL130A</strain>
    </source>
</reference>
<evidence type="ECO:0000256" key="1">
    <source>
        <dbReference type="ARBA" id="ARBA00004340"/>
    </source>
</evidence>
<proteinExistence type="predicted"/>
<keyword evidence="3" id="KW-0964">Secreted</keyword>
<comment type="subcellular location">
    <subcellularLocation>
        <location evidence="1">Host cell</location>
    </subcellularLocation>
    <subcellularLocation>
        <location evidence="2">Secreted</location>
    </subcellularLocation>
</comment>
<comment type="caution">
    <text evidence="5">The sequence shown here is derived from an EMBL/GenBank/DDBJ whole genome shotgun (WGS) entry which is preliminary data.</text>
</comment>
<dbReference type="AlphaFoldDB" id="A0A9N9GA39"/>
<gene>
    <name evidence="5" type="ORF">ALEPTO_LOCUS7556</name>
</gene>
<dbReference type="GO" id="GO:0043657">
    <property type="term" value="C:host cell"/>
    <property type="evidence" value="ECO:0007669"/>
    <property type="project" value="UniProtKB-SubCell"/>
</dbReference>
<keyword evidence="6" id="KW-1185">Reference proteome</keyword>
<dbReference type="Proteomes" id="UP000789508">
    <property type="component" value="Unassembled WGS sequence"/>
</dbReference>
<sequence>MSTITIGCLIVGENPYENAFAVEIGSTKLVSFFRDAIKEKIDDNVKARDLKLWRVNIPINVQNKKFIRLVNTEINVNIKEELGGVELLPLSEITKYFPYAPDYEHIHIIIQRPVETNNIYKI</sequence>
<dbReference type="Pfam" id="PF20147">
    <property type="entry name" value="Crinkler"/>
    <property type="match status" value="1"/>
</dbReference>
<feature type="domain" description="Crinkler effector protein N-terminal" evidence="4">
    <location>
        <begin position="4"/>
        <end position="111"/>
    </location>
</feature>
<evidence type="ECO:0000313" key="6">
    <source>
        <dbReference type="Proteomes" id="UP000789508"/>
    </source>
</evidence>
<protein>
    <submittedName>
        <fullName evidence="5">8074_t:CDS:1</fullName>
    </submittedName>
</protein>
<organism evidence="5 6">
    <name type="scientific">Ambispora leptoticha</name>
    <dbReference type="NCBI Taxonomy" id="144679"/>
    <lineage>
        <taxon>Eukaryota</taxon>
        <taxon>Fungi</taxon>
        <taxon>Fungi incertae sedis</taxon>
        <taxon>Mucoromycota</taxon>
        <taxon>Glomeromycotina</taxon>
        <taxon>Glomeromycetes</taxon>
        <taxon>Archaeosporales</taxon>
        <taxon>Ambisporaceae</taxon>
        <taxon>Ambispora</taxon>
    </lineage>
</organism>
<evidence type="ECO:0000313" key="5">
    <source>
        <dbReference type="EMBL" id="CAG8587601.1"/>
    </source>
</evidence>
<dbReference type="InterPro" id="IPR045379">
    <property type="entry name" value="Crinkler_N"/>
</dbReference>